<dbReference type="Gene3D" id="3.40.47.10">
    <property type="match status" value="1"/>
</dbReference>
<evidence type="ECO:0000313" key="4">
    <source>
        <dbReference type="EMBL" id="SVA42356.1"/>
    </source>
</evidence>
<dbReference type="InterPro" id="IPR016039">
    <property type="entry name" value="Thiolase-like"/>
</dbReference>
<dbReference type="PANTHER" id="PTHR18919">
    <property type="entry name" value="ACETYL-COA C-ACYLTRANSFERASE"/>
    <property type="match status" value="1"/>
</dbReference>
<reference evidence="4" key="1">
    <citation type="submission" date="2018-05" db="EMBL/GenBank/DDBJ databases">
        <authorList>
            <person name="Lanie J.A."/>
            <person name="Ng W.-L."/>
            <person name="Kazmierczak K.M."/>
            <person name="Andrzejewski T.M."/>
            <person name="Davidsen T.M."/>
            <person name="Wayne K.J."/>
            <person name="Tettelin H."/>
            <person name="Glass J.I."/>
            <person name="Rusch D."/>
            <person name="Podicherti R."/>
            <person name="Tsui H.-C.T."/>
            <person name="Winkler M.E."/>
        </authorList>
    </citation>
    <scope>NUCLEOTIDE SEQUENCE</scope>
</reference>
<keyword evidence="3" id="KW-0012">Acyltransferase</keyword>
<feature type="non-terminal residue" evidence="4">
    <location>
        <position position="477"/>
    </location>
</feature>
<dbReference type="EMBL" id="UINC01009444">
    <property type="protein sequence ID" value="SVA42356.1"/>
    <property type="molecule type" value="Genomic_DNA"/>
</dbReference>
<keyword evidence="2" id="KW-0808">Transferase</keyword>
<comment type="similarity">
    <text evidence="1">Belongs to the thiolase-like superfamily. Thiolase family.</text>
</comment>
<evidence type="ECO:0000256" key="2">
    <source>
        <dbReference type="ARBA" id="ARBA00022679"/>
    </source>
</evidence>
<dbReference type="Gene3D" id="2.40.50.840">
    <property type="match status" value="1"/>
</dbReference>
<dbReference type="GO" id="GO:0016746">
    <property type="term" value="F:acyltransferase activity"/>
    <property type="evidence" value="ECO:0007669"/>
    <property type="project" value="UniProtKB-KW"/>
</dbReference>
<evidence type="ECO:0008006" key="5">
    <source>
        <dbReference type="Google" id="ProtNLM"/>
    </source>
</evidence>
<gene>
    <name evidence="4" type="ORF">METZ01_LOCUS95210</name>
</gene>
<evidence type="ECO:0000256" key="1">
    <source>
        <dbReference type="ARBA" id="ARBA00010982"/>
    </source>
</evidence>
<protein>
    <recommendedName>
        <fullName evidence="5">Thiolase-like protein type 1 additional C-terminal domain-containing protein</fullName>
    </recommendedName>
</protein>
<dbReference type="AlphaFoldDB" id="A0A381VPV3"/>
<organism evidence="4">
    <name type="scientific">marine metagenome</name>
    <dbReference type="NCBI Taxonomy" id="408172"/>
    <lineage>
        <taxon>unclassified sequences</taxon>
        <taxon>metagenomes</taxon>
        <taxon>ecological metagenomes</taxon>
    </lineage>
</organism>
<accession>A0A381VPV3</accession>
<evidence type="ECO:0000256" key="3">
    <source>
        <dbReference type="ARBA" id="ARBA00023315"/>
    </source>
</evidence>
<name>A0A381VPV3_9ZZZZ</name>
<sequence>MGKRIPIIVGVAQVAQRENDPLVARAPLELMADAIRAAVEDTQATPVLQAIDSIRVVQGMWGYTNPARMLAQRFDLSGVQTGLTSLGGNYVQSLANQSFLDIQQARNELIVLVGSECGRTQARARKSGLALAWNPATMVPGSDPTASDGVADRPEFFLGSNQSTRHGAELQRGIRHPVQYYPIFETAVRYFNSESVATHLERIAELWARFSDVATDNPDAWIRRRFSASEIAIPSSFNRLISHPYPKLMNSNNHVDQGAALIVTSTDFAKHLGIPEERWIYPLAATEAWDHLCVSERDNLYSSPAIRLAASSLFEQTGLGIEDLEFVDLYSCFPSAVQIAAREIGLGLERPLTVTGGLTFAGGPWNNYVMHAIARTVDLLRTKPTEHALVTANGGLLTKHALCLYSGNPPGADFSCNNLQAEVDATVKRAVKVEHIGEATIEAYTVMNGAEAAAIAHAACLVGDGERTWANVTDPDT</sequence>
<dbReference type="PANTHER" id="PTHR18919:SF139">
    <property type="entry name" value="THIOLASE-LIKE PROTEIN TYPE 1 ADDITIONAL C-TERMINAL DOMAIN-CONTAINING PROTEIN"/>
    <property type="match status" value="1"/>
</dbReference>
<proteinExistence type="inferred from homology"/>
<dbReference type="SUPFAM" id="SSF53901">
    <property type="entry name" value="Thiolase-like"/>
    <property type="match status" value="1"/>
</dbReference>